<reference evidence="2" key="1">
    <citation type="submission" date="2016-02" db="EMBL/GenBank/DDBJ databases">
        <title>WGS assembly of Manihot esculenta.</title>
        <authorList>
            <person name="Bredeson J.V."/>
            <person name="Prochnik S.E."/>
            <person name="Lyons J.B."/>
            <person name="Schmutz J."/>
            <person name="Grimwood J."/>
            <person name="Vrebalov J."/>
            <person name="Bart R.S."/>
            <person name="Amuge T."/>
            <person name="Ferguson M.E."/>
            <person name="Green R."/>
            <person name="Putnam N."/>
            <person name="Stites J."/>
            <person name="Rounsley S."/>
            <person name="Rokhsar D.S."/>
        </authorList>
    </citation>
    <scope>NUCLEOTIDE SEQUENCE [LARGE SCALE GENOMIC DNA]</scope>
    <source>
        <tissue evidence="2">Leaf</tissue>
    </source>
</reference>
<sequence>MGLENFSFSMLSLCSEVLLFSVLCFGGYVLILLHFLIAHNILVPNTLSHDVREF</sequence>
<organism evidence="2">
    <name type="scientific">Manihot esculenta</name>
    <name type="common">Cassava</name>
    <name type="synonym">Jatropha manihot</name>
    <dbReference type="NCBI Taxonomy" id="3983"/>
    <lineage>
        <taxon>Eukaryota</taxon>
        <taxon>Viridiplantae</taxon>
        <taxon>Streptophyta</taxon>
        <taxon>Embryophyta</taxon>
        <taxon>Tracheophyta</taxon>
        <taxon>Spermatophyta</taxon>
        <taxon>Magnoliopsida</taxon>
        <taxon>eudicotyledons</taxon>
        <taxon>Gunneridae</taxon>
        <taxon>Pentapetalae</taxon>
        <taxon>rosids</taxon>
        <taxon>fabids</taxon>
        <taxon>Malpighiales</taxon>
        <taxon>Euphorbiaceae</taxon>
        <taxon>Crotonoideae</taxon>
        <taxon>Manihoteae</taxon>
        <taxon>Manihot</taxon>
    </lineage>
</organism>
<keyword evidence="1" id="KW-1133">Transmembrane helix</keyword>
<gene>
    <name evidence="2" type="ORF">MANES_10G086800</name>
</gene>
<accession>A0A2C9V643</accession>
<name>A0A2C9V643_MANES</name>
<dbReference type="AlphaFoldDB" id="A0A2C9V643"/>
<evidence type="ECO:0000256" key="1">
    <source>
        <dbReference type="SAM" id="Phobius"/>
    </source>
</evidence>
<protein>
    <submittedName>
        <fullName evidence="2">Uncharacterized protein</fullName>
    </submittedName>
</protein>
<proteinExistence type="predicted"/>
<feature type="transmembrane region" description="Helical" evidence="1">
    <location>
        <begin position="17"/>
        <end position="37"/>
    </location>
</feature>
<dbReference type="EMBL" id="CM004396">
    <property type="protein sequence ID" value="OAY39339.1"/>
    <property type="molecule type" value="Genomic_DNA"/>
</dbReference>
<keyword evidence="1" id="KW-0472">Membrane</keyword>
<evidence type="ECO:0000313" key="2">
    <source>
        <dbReference type="EMBL" id="OAY39339.1"/>
    </source>
</evidence>
<keyword evidence="1" id="KW-0812">Transmembrane</keyword>